<dbReference type="STRING" id="403673.A0A177WN98"/>
<reference evidence="3 4" key="2">
    <citation type="submission" date="2016-05" db="EMBL/GenBank/DDBJ databases">
        <title>Lineage-specific infection strategies underlie the spectrum of fungal disease in amphibians.</title>
        <authorList>
            <person name="Cuomo C.A."/>
            <person name="Farrer R.A."/>
            <person name="James T."/>
            <person name="Longcore J."/>
            <person name="Birren B."/>
        </authorList>
    </citation>
    <scope>NUCLEOTIDE SEQUENCE [LARGE SCALE GENOMIC DNA]</scope>
    <source>
        <strain evidence="3 4">JEL423</strain>
    </source>
</reference>
<evidence type="ECO:0000313" key="3">
    <source>
        <dbReference type="EMBL" id="OAJ41598.1"/>
    </source>
</evidence>
<dbReference type="Gene3D" id="1.25.40.10">
    <property type="entry name" value="Tetratricopeptide repeat domain"/>
    <property type="match status" value="2"/>
</dbReference>
<dbReference type="PANTHER" id="PTHR47942">
    <property type="entry name" value="TETRATRICOPEPTIDE REPEAT (TPR)-LIKE SUPERFAMILY PROTEIN-RELATED"/>
    <property type="match status" value="1"/>
</dbReference>
<feature type="region of interest" description="Disordered" evidence="2">
    <location>
        <begin position="45"/>
        <end position="72"/>
    </location>
</feature>
<dbReference type="AlphaFoldDB" id="A0A177WN98"/>
<proteinExistence type="predicted"/>
<dbReference type="InterPro" id="IPR011990">
    <property type="entry name" value="TPR-like_helical_dom_sf"/>
</dbReference>
<gene>
    <name evidence="3" type="ORF">BDEG_25172</name>
</gene>
<protein>
    <recommendedName>
        <fullName evidence="5">Pentacotripeptide-repeat region of PRORP domain-containing protein</fullName>
    </recommendedName>
</protein>
<dbReference type="InterPro" id="IPR002885">
    <property type="entry name" value="PPR_rpt"/>
</dbReference>
<evidence type="ECO:0008006" key="5">
    <source>
        <dbReference type="Google" id="ProtNLM"/>
    </source>
</evidence>
<name>A0A177WN98_BATDL</name>
<evidence type="ECO:0000256" key="1">
    <source>
        <dbReference type="ARBA" id="ARBA00022737"/>
    </source>
</evidence>
<evidence type="ECO:0000256" key="2">
    <source>
        <dbReference type="SAM" id="MobiDB-lite"/>
    </source>
</evidence>
<accession>A0A177WN98</accession>
<dbReference type="Pfam" id="PF01535">
    <property type="entry name" value="PPR"/>
    <property type="match status" value="1"/>
</dbReference>
<dbReference type="InterPro" id="IPR051222">
    <property type="entry name" value="PPR/CCM1_RNA-binding"/>
</dbReference>
<dbReference type="Proteomes" id="UP000077115">
    <property type="component" value="Unassembled WGS sequence"/>
</dbReference>
<dbReference type="OrthoDB" id="185373at2759"/>
<evidence type="ECO:0000313" key="4">
    <source>
        <dbReference type="Proteomes" id="UP000077115"/>
    </source>
</evidence>
<dbReference type="PANTHER" id="PTHR47942:SF63">
    <property type="entry name" value="PENTATRICOPEPTIDE REPEAT-CONTAINING PROTEIN"/>
    <property type="match status" value="1"/>
</dbReference>
<dbReference type="VEuPathDB" id="FungiDB:BDEG_25172"/>
<organism evidence="3 4">
    <name type="scientific">Batrachochytrium dendrobatidis (strain JEL423)</name>
    <dbReference type="NCBI Taxonomy" id="403673"/>
    <lineage>
        <taxon>Eukaryota</taxon>
        <taxon>Fungi</taxon>
        <taxon>Fungi incertae sedis</taxon>
        <taxon>Chytridiomycota</taxon>
        <taxon>Chytridiomycota incertae sedis</taxon>
        <taxon>Chytridiomycetes</taxon>
        <taxon>Rhizophydiales</taxon>
        <taxon>Rhizophydiales incertae sedis</taxon>
        <taxon>Batrachochytrium</taxon>
    </lineage>
</organism>
<keyword evidence="1" id="KW-0677">Repeat</keyword>
<dbReference type="EMBL" id="DS022306">
    <property type="protein sequence ID" value="OAJ41598.1"/>
    <property type="molecule type" value="Genomic_DNA"/>
</dbReference>
<reference evidence="3 4" key="1">
    <citation type="submission" date="2006-10" db="EMBL/GenBank/DDBJ databases">
        <title>The Genome Sequence of Batrachochytrium dendrobatidis JEL423.</title>
        <authorList>
            <consortium name="The Broad Institute Genome Sequencing Platform"/>
            <person name="Birren B."/>
            <person name="Lander E."/>
            <person name="Galagan J."/>
            <person name="Cuomo C."/>
            <person name="Devon K."/>
            <person name="Jaffe D."/>
            <person name="Butler J."/>
            <person name="Alvarez P."/>
            <person name="Gnerre S."/>
            <person name="Grabherr M."/>
            <person name="Kleber M."/>
            <person name="Mauceli E."/>
            <person name="Brockman W."/>
            <person name="Young S."/>
            <person name="LaButti K."/>
            <person name="Sykes S."/>
            <person name="DeCaprio D."/>
            <person name="Crawford M."/>
            <person name="Koehrsen M."/>
            <person name="Engels R."/>
            <person name="Montgomery P."/>
            <person name="Pearson M."/>
            <person name="Howarth C."/>
            <person name="Larson L."/>
            <person name="White J."/>
            <person name="O'Leary S."/>
            <person name="Kodira C."/>
            <person name="Zeng Q."/>
            <person name="Yandava C."/>
            <person name="Alvarado L."/>
            <person name="Longcore J."/>
            <person name="James T."/>
        </authorList>
    </citation>
    <scope>NUCLEOTIDE SEQUENCE [LARGE SCALE GENOMIC DNA]</scope>
    <source>
        <strain evidence="3 4">JEL423</strain>
    </source>
</reference>
<sequence length="504" mass="57475">MLRLISQTARVGCSPMRPFSTPFLVMTLAVRGVLSDRSSQLKPASAIQHMDSPSISKPRQFQPAHSFPKTPKPPVRFNLDKLSKLSGWEKVELFRDFVKNHMPLEALAVYERLRVNNIIHQLTYQDHHAMFHLLLANPVVNREPIGEIVGYMIQRNMKPSESFWMSYIHCCSHKWRDMEHTMWAFNQMLDNNIKVSTVTWNDVLNMHAYNQKDLQMLMEGVKIWERMDSQEVAAQPDLETYLCVMDLYGRLARVTDAEGIYQRALNELSDLVHRSRQLTAVSDRQKKKLMAVKVERDMAVRLLNGMLGVYAHSGHVAKGLKLADAILQHGVMNDVDMTSQSTAQSLYSLLLKLCVQSKDLSSALKYMDDAKRRGVRVDAVMVGRLVHVHGFSGDLQGAKQVFDAALTQLQLDKQGNRWQDLHTAYLQAIVVSGDISSANKWFFGEYQQAFPKEKRLLRMVYNLMIEANRDIGNNDVADKIACEMQAAYRVEIPKTVCHKAGTDI</sequence>